<dbReference type="Proteomes" id="UP000824988">
    <property type="component" value="Chromosome"/>
</dbReference>
<accession>A0A8D5AIG6</accession>
<dbReference type="RefSeq" id="WP_221048017.1">
    <property type="nucleotide sequence ID" value="NZ_AP019782.1"/>
</dbReference>
<dbReference type="PANTHER" id="PTHR35004">
    <property type="entry name" value="TRANSPOSASE RV3428C-RELATED"/>
    <property type="match status" value="1"/>
</dbReference>
<dbReference type="GO" id="GO:0015074">
    <property type="term" value="P:DNA integration"/>
    <property type="evidence" value="ECO:0007669"/>
    <property type="project" value="InterPro"/>
</dbReference>
<dbReference type="EMBL" id="AP019782">
    <property type="protein sequence ID" value="BBL69719.1"/>
    <property type="molecule type" value="Genomic_DNA"/>
</dbReference>
<dbReference type="InterPro" id="IPR001584">
    <property type="entry name" value="Integrase_cat-core"/>
</dbReference>
<keyword evidence="3" id="KW-1185">Reference proteome</keyword>
<proteinExistence type="predicted"/>
<dbReference type="PROSITE" id="PS50994">
    <property type="entry name" value="INTEGRASE"/>
    <property type="match status" value="1"/>
</dbReference>
<reference evidence="2" key="1">
    <citation type="submission" date="2019-06" db="EMBL/GenBank/DDBJ databases">
        <title>Complete genome sequence of Methylogaea oryzae strain JCM16910.</title>
        <authorList>
            <person name="Asakawa S."/>
        </authorList>
    </citation>
    <scope>NUCLEOTIDE SEQUENCE</scope>
    <source>
        <strain evidence="2">E10</strain>
    </source>
</reference>
<gene>
    <name evidence="2" type="ORF">MoryE10_03250</name>
</gene>
<feature type="domain" description="Integrase catalytic" evidence="1">
    <location>
        <begin position="148"/>
        <end position="349"/>
    </location>
</feature>
<evidence type="ECO:0000313" key="3">
    <source>
        <dbReference type="Proteomes" id="UP000824988"/>
    </source>
</evidence>
<dbReference type="AlphaFoldDB" id="A0A8D5AIG6"/>
<sequence>MSVHATVQLADYAERVAQAQHGETGAIVLEAAAALGVSVATVQRQIQRFLGRRRQKRADAGDYALTLTEAKLISAYLMEGYRQNNKKTVPLGTAVESLRANGLIAAGRVDTSTGEFFPLSDSAIARALRAYQLHPEQLRRPSPHVHLKSKHPNHVWQVDGSVCVLYYLPDGGAALVETDQAVHYKNKPQNVQAIELFRVIRYVITDHCTNLTRWRYYPHSESGEHTVRFLAWAMAPKADPQKDPFGGAPMLLMVDKGATSAGLVQRFCRRLDIRLEVHRVLRARVNGSVENGQNRVETVFEQGLRYQKSQIRSIDDLNTLAEWFQLHYNATRVHGRHGMTRMAAWMHITPEQYRVTPSAEVLLSLATHEPKLCKVQGDLTVQFKGRIWDVEPVPGVMVGEKVAVHWHPFITDTAMAVLEDADGNEIHLELAEKTRTVDPANQQWGFLDGAHRIGEEYGNHKDTVADQHRKELALLATGTRDLAEADKKRKRKNYEAFDGAVDPFKTARDAQLPDYITKRGTALDVGALKVERRPLPFLQAAERIRAAVGEAWSGEVYAWLEGRYGETGMPEEAIDGHVEQILQNAGAADEAARGGGLRVVK</sequence>
<name>A0A8D5AIG6_9GAMM</name>
<evidence type="ECO:0000313" key="2">
    <source>
        <dbReference type="EMBL" id="BBL69719.1"/>
    </source>
</evidence>
<organism evidence="2 3">
    <name type="scientific">Methylogaea oryzae</name>
    <dbReference type="NCBI Taxonomy" id="1295382"/>
    <lineage>
        <taxon>Bacteria</taxon>
        <taxon>Pseudomonadati</taxon>
        <taxon>Pseudomonadota</taxon>
        <taxon>Gammaproteobacteria</taxon>
        <taxon>Methylococcales</taxon>
        <taxon>Methylococcaceae</taxon>
        <taxon>Methylogaea</taxon>
    </lineage>
</organism>
<protein>
    <submittedName>
        <fullName evidence="2">Integrase</fullName>
    </submittedName>
</protein>
<evidence type="ECO:0000259" key="1">
    <source>
        <dbReference type="PROSITE" id="PS50994"/>
    </source>
</evidence>
<dbReference type="PANTHER" id="PTHR35004:SF7">
    <property type="entry name" value="INTEGRASE PROTEIN"/>
    <property type="match status" value="1"/>
</dbReference>
<dbReference type="KEGG" id="moz:MoryE10_03250"/>